<name>A0A8H4IR60_9PEZI</name>
<dbReference type="PANTHER" id="PTHR36978">
    <property type="entry name" value="P-LOOP CONTAINING NUCLEOTIDE TRIPHOSPHATE HYDROLASE"/>
    <property type="match status" value="1"/>
</dbReference>
<dbReference type="EMBL" id="WWBZ02000040">
    <property type="protein sequence ID" value="KAF4305504.1"/>
    <property type="molecule type" value="Genomic_DNA"/>
</dbReference>
<dbReference type="Proteomes" id="UP000572817">
    <property type="component" value="Unassembled WGS sequence"/>
</dbReference>
<comment type="caution">
    <text evidence="2">The sequence shown here is derived from an EMBL/GenBank/DDBJ whole genome shotgun (WGS) entry which is preliminary data.</text>
</comment>
<gene>
    <name evidence="2" type="ORF">GTA08_BOTSDO06634</name>
</gene>
<dbReference type="InterPro" id="IPR027417">
    <property type="entry name" value="P-loop_NTPase"/>
</dbReference>
<keyword evidence="1" id="KW-1133">Transmembrane helix</keyword>
<keyword evidence="1" id="KW-0812">Transmembrane</keyword>
<evidence type="ECO:0008006" key="4">
    <source>
        <dbReference type="Google" id="ProtNLM"/>
    </source>
</evidence>
<dbReference type="AlphaFoldDB" id="A0A8H4IR60"/>
<dbReference type="Pfam" id="PF17784">
    <property type="entry name" value="Sulfotransfer_4"/>
    <property type="match status" value="1"/>
</dbReference>
<sequence>MTTYRDQYTPKPVTDIFTADTDIDRRQCKRTVPMRVMCLGLGRTGTASLRDALRELGFNDTYHMMAVSVENPPDALYWMDALSYKYDGKGEFGREQWDQLLGHCQSLCDWPAIAFAKELIEAYPEAKIILTTRDVDSWHASCLKTVDWRANDPELKMVAKWDWGSGLYQPMLHKFWTSFFKGDFKKYGKQVYHEHYEEVRKLVPAENLLEYRMGQGWEPLCDFLEVPVPDKKFPHTNDTDGFVDRCRGRNRAQMCNVAFRTLVVGGGAAATVLAATMTLHRFFGHRLLGSS</sequence>
<dbReference type="PANTHER" id="PTHR36978:SF4">
    <property type="entry name" value="P-LOOP CONTAINING NUCLEOSIDE TRIPHOSPHATE HYDROLASE PROTEIN"/>
    <property type="match status" value="1"/>
</dbReference>
<organism evidence="2 3">
    <name type="scientific">Botryosphaeria dothidea</name>
    <dbReference type="NCBI Taxonomy" id="55169"/>
    <lineage>
        <taxon>Eukaryota</taxon>
        <taxon>Fungi</taxon>
        <taxon>Dikarya</taxon>
        <taxon>Ascomycota</taxon>
        <taxon>Pezizomycotina</taxon>
        <taxon>Dothideomycetes</taxon>
        <taxon>Dothideomycetes incertae sedis</taxon>
        <taxon>Botryosphaeriales</taxon>
        <taxon>Botryosphaeriaceae</taxon>
        <taxon>Botryosphaeria</taxon>
    </lineage>
</organism>
<evidence type="ECO:0000256" key="1">
    <source>
        <dbReference type="SAM" id="Phobius"/>
    </source>
</evidence>
<evidence type="ECO:0000313" key="3">
    <source>
        <dbReference type="Proteomes" id="UP000572817"/>
    </source>
</evidence>
<reference evidence="2" key="1">
    <citation type="submission" date="2020-04" db="EMBL/GenBank/DDBJ databases">
        <title>Genome Assembly and Annotation of Botryosphaeria dothidea sdau 11-99, a Latent Pathogen of Apple Fruit Ring Rot in China.</title>
        <authorList>
            <person name="Yu C."/>
            <person name="Diao Y."/>
            <person name="Lu Q."/>
            <person name="Zhao J."/>
            <person name="Cui S."/>
            <person name="Peng C."/>
            <person name="He B."/>
            <person name="Liu H."/>
        </authorList>
    </citation>
    <scope>NUCLEOTIDE SEQUENCE [LARGE SCALE GENOMIC DNA]</scope>
    <source>
        <strain evidence="2">Sdau11-99</strain>
    </source>
</reference>
<feature type="transmembrane region" description="Helical" evidence="1">
    <location>
        <begin position="257"/>
        <end position="283"/>
    </location>
</feature>
<evidence type="ECO:0000313" key="2">
    <source>
        <dbReference type="EMBL" id="KAF4305504.1"/>
    </source>
</evidence>
<accession>A0A8H4IR60</accession>
<keyword evidence="3" id="KW-1185">Reference proteome</keyword>
<dbReference type="InterPro" id="IPR040632">
    <property type="entry name" value="Sulfotransfer_4"/>
</dbReference>
<protein>
    <recommendedName>
        <fullName evidence="4">Nad dependent epimerase dehydratase protein</fullName>
    </recommendedName>
</protein>
<dbReference type="SUPFAM" id="SSF52540">
    <property type="entry name" value="P-loop containing nucleoside triphosphate hydrolases"/>
    <property type="match status" value="1"/>
</dbReference>
<dbReference type="OrthoDB" id="408152at2759"/>
<keyword evidence="1" id="KW-0472">Membrane</keyword>
<dbReference type="Gene3D" id="3.40.50.300">
    <property type="entry name" value="P-loop containing nucleotide triphosphate hydrolases"/>
    <property type="match status" value="1"/>
</dbReference>
<proteinExistence type="predicted"/>